<dbReference type="PANTHER" id="PTHR43272:SF33">
    <property type="entry name" value="AMP-BINDING DOMAIN-CONTAINING PROTEIN-RELATED"/>
    <property type="match status" value="1"/>
</dbReference>
<comment type="caution">
    <text evidence="4">The sequence shown here is derived from an EMBL/GenBank/DDBJ whole genome shotgun (WGS) entry which is preliminary data.</text>
</comment>
<protein>
    <submittedName>
        <fullName evidence="4">Long-subunit acyl-CoA synthetase (AMP-forming)</fullName>
    </submittedName>
</protein>
<dbReference type="PROSITE" id="PS00455">
    <property type="entry name" value="AMP_BINDING"/>
    <property type="match status" value="1"/>
</dbReference>
<keyword evidence="5" id="KW-1185">Reference proteome</keyword>
<dbReference type="Pfam" id="PF00501">
    <property type="entry name" value="AMP-binding"/>
    <property type="match status" value="1"/>
</dbReference>
<dbReference type="OrthoDB" id="9803968at2"/>
<organism evidence="4 5">
    <name type="scientific">Nocardia fluminea</name>
    <dbReference type="NCBI Taxonomy" id="134984"/>
    <lineage>
        <taxon>Bacteria</taxon>
        <taxon>Bacillati</taxon>
        <taxon>Actinomycetota</taxon>
        <taxon>Actinomycetes</taxon>
        <taxon>Mycobacteriales</taxon>
        <taxon>Nocardiaceae</taxon>
        <taxon>Nocardia</taxon>
    </lineage>
</organism>
<feature type="domain" description="AMP-dependent synthetase/ligase" evidence="3">
    <location>
        <begin position="11"/>
        <end position="374"/>
    </location>
</feature>
<keyword evidence="2" id="KW-0067">ATP-binding</keyword>
<dbReference type="GO" id="GO:0016020">
    <property type="term" value="C:membrane"/>
    <property type="evidence" value="ECO:0007669"/>
    <property type="project" value="TreeGrafter"/>
</dbReference>
<dbReference type="InterPro" id="IPR042099">
    <property type="entry name" value="ANL_N_sf"/>
</dbReference>
<evidence type="ECO:0000313" key="5">
    <source>
        <dbReference type="Proteomes" id="UP000233766"/>
    </source>
</evidence>
<dbReference type="Gene3D" id="3.40.50.12780">
    <property type="entry name" value="N-terminal domain of ligase-like"/>
    <property type="match status" value="1"/>
</dbReference>
<dbReference type="PANTHER" id="PTHR43272">
    <property type="entry name" value="LONG-CHAIN-FATTY-ACID--COA LIGASE"/>
    <property type="match status" value="1"/>
</dbReference>
<keyword evidence="1" id="KW-0547">Nucleotide-binding</keyword>
<dbReference type="GO" id="GO:0005524">
    <property type="term" value="F:ATP binding"/>
    <property type="evidence" value="ECO:0007669"/>
    <property type="project" value="UniProtKB-KW"/>
</dbReference>
<dbReference type="EMBL" id="PJMW01000002">
    <property type="protein sequence ID" value="PKV82035.1"/>
    <property type="molecule type" value="Genomic_DNA"/>
</dbReference>
<evidence type="ECO:0000259" key="3">
    <source>
        <dbReference type="Pfam" id="PF00501"/>
    </source>
</evidence>
<reference evidence="4 5" key="1">
    <citation type="submission" date="2017-12" db="EMBL/GenBank/DDBJ databases">
        <title>Sequencing the genomes of 1000 Actinobacteria strains.</title>
        <authorList>
            <person name="Klenk H.-P."/>
        </authorList>
    </citation>
    <scope>NUCLEOTIDE SEQUENCE [LARGE SCALE GENOMIC DNA]</scope>
    <source>
        <strain evidence="4 5">DSM 44489</strain>
    </source>
</reference>
<dbReference type="Pfam" id="PF23562">
    <property type="entry name" value="AMP-binding_C_3"/>
    <property type="match status" value="1"/>
</dbReference>
<evidence type="ECO:0000256" key="1">
    <source>
        <dbReference type="ARBA" id="ARBA00022741"/>
    </source>
</evidence>
<evidence type="ECO:0000256" key="2">
    <source>
        <dbReference type="ARBA" id="ARBA00022840"/>
    </source>
</evidence>
<dbReference type="RefSeq" id="WP_101467659.1">
    <property type="nucleotide sequence ID" value="NZ_PJMW01000002.1"/>
</dbReference>
<dbReference type="InterPro" id="IPR000873">
    <property type="entry name" value="AMP-dep_synth/lig_dom"/>
</dbReference>
<dbReference type="SUPFAM" id="SSF56801">
    <property type="entry name" value="Acetyl-CoA synthetase-like"/>
    <property type="match status" value="1"/>
</dbReference>
<name>A0A2N3VK88_9NOCA</name>
<dbReference type="GO" id="GO:0004467">
    <property type="term" value="F:long-chain fatty acid-CoA ligase activity"/>
    <property type="evidence" value="ECO:0007669"/>
    <property type="project" value="TreeGrafter"/>
</dbReference>
<dbReference type="AlphaFoldDB" id="A0A2N3VK88"/>
<dbReference type="InterPro" id="IPR020845">
    <property type="entry name" value="AMP-binding_CS"/>
</dbReference>
<accession>A0A2N3VK88</accession>
<evidence type="ECO:0000313" key="4">
    <source>
        <dbReference type="EMBL" id="PKV82035.1"/>
    </source>
</evidence>
<gene>
    <name evidence="4" type="ORF">ATK86_6518</name>
</gene>
<dbReference type="Proteomes" id="UP000233766">
    <property type="component" value="Unassembled WGS sequence"/>
</dbReference>
<sequence>MNQATTLCAAFQRTAAARPDATALRMHGVEGGFTWRQYADEVERIAGGLASLGVRRGDTVATMLTNRPEFNLAETAASHLGAATFSVYNTSSPEQLRFLLTDAGARVIVTERAFADQIRAAGAPVDHVLVLEDGDLEKLSPANDFDFEAAWQAVRPEDVLCLIYTSGTTGDPKGVELTHANMLALAEQIVAVFPIGPDDIGVSYLPSAHIADRGMGHYFVNIYGAEVTCVPDLKALAEVLPVVRPTFFVAVPRVWEKLKFSVDARLAAQPEIKVAFEAGNEQVAGGLRAALGFDRLNWALTGGGAVPPDVYDFLTRLGVPLSEAWGMSECGLGSGAAPGVAKHGSIGPVLPGMEAKVLEDGELLVRGPNVMRGYRGRPQQTAEAVDADGWLHTGDVVTMDDEGYITIIDRKKELIISAAGKNMSPSNIENVIKQVSPLIGQLTVIGDGKPYNIALVVLDQEVVAAQGMADDPAELAESESIRKLVNEAVEAGNSRLSRAEQVKRYTILPTFWEPGGEEVTATMKLRRRNISAKYAEQIEQLYAQPRDQ</sequence>
<proteinExistence type="predicted"/>
<dbReference type="CDD" id="cd05907">
    <property type="entry name" value="VL_LC_FACS_like"/>
    <property type="match status" value="1"/>
</dbReference>